<protein>
    <submittedName>
        <fullName evidence="1">Uncharacterized protein</fullName>
    </submittedName>
</protein>
<proteinExistence type="predicted"/>
<dbReference type="EMBL" id="CARXXK010000003">
    <property type="protein sequence ID" value="CAI6364045.1"/>
    <property type="molecule type" value="Genomic_DNA"/>
</dbReference>
<gene>
    <name evidence="1" type="ORF">MEUPH1_LOCUS18919</name>
</gene>
<accession>A0AAV0X6V1</accession>
<keyword evidence="2" id="KW-1185">Reference proteome</keyword>
<dbReference type="Proteomes" id="UP001160148">
    <property type="component" value="Unassembled WGS sequence"/>
</dbReference>
<evidence type="ECO:0000313" key="2">
    <source>
        <dbReference type="Proteomes" id="UP001160148"/>
    </source>
</evidence>
<comment type="caution">
    <text evidence="1">The sequence shown here is derived from an EMBL/GenBank/DDBJ whole genome shotgun (WGS) entry which is preliminary data.</text>
</comment>
<dbReference type="AlphaFoldDB" id="A0AAV0X6V1"/>
<organism evidence="1 2">
    <name type="scientific">Macrosiphum euphorbiae</name>
    <name type="common">potato aphid</name>
    <dbReference type="NCBI Taxonomy" id="13131"/>
    <lineage>
        <taxon>Eukaryota</taxon>
        <taxon>Metazoa</taxon>
        <taxon>Ecdysozoa</taxon>
        <taxon>Arthropoda</taxon>
        <taxon>Hexapoda</taxon>
        <taxon>Insecta</taxon>
        <taxon>Pterygota</taxon>
        <taxon>Neoptera</taxon>
        <taxon>Paraneoptera</taxon>
        <taxon>Hemiptera</taxon>
        <taxon>Sternorrhyncha</taxon>
        <taxon>Aphidomorpha</taxon>
        <taxon>Aphidoidea</taxon>
        <taxon>Aphididae</taxon>
        <taxon>Macrosiphini</taxon>
        <taxon>Macrosiphum</taxon>
    </lineage>
</organism>
<reference evidence="1 2" key="1">
    <citation type="submission" date="2023-01" db="EMBL/GenBank/DDBJ databases">
        <authorList>
            <person name="Whitehead M."/>
        </authorList>
    </citation>
    <scope>NUCLEOTIDE SEQUENCE [LARGE SCALE GENOMIC DNA]</scope>
</reference>
<sequence length="200" mass="22843">MGLGLQQSEAKARSEYVMTLIDCYAEEHSKNIELRTTSTHFGGHLIIKERPFLPPLSTQTLPSKIILDKKCGGSYHHLTSQRGDKLARGIAKLLFEDAALCGCSDQVKCLSYSEVMSVFEAGAWVAFERLHHGFCSDFQQSPVLEDGGQKVDKLSPRRWWKPYSWQWPNRAAVYGKQSDRKNEKPTIMPKRMQVKYIKKH</sequence>
<evidence type="ECO:0000313" key="1">
    <source>
        <dbReference type="EMBL" id="CAI6364045.1"/>
    </source>
</evidence>
<name>A0AAV0X6V1_9HEMI</name>